<reference evidence="2 3" key="1">
    <citation type="submission" date="2019-02" db="EMBL/GenBank/DDBJ databases">
        <title>Deep-cultivation of Planctomycetes and their phenomic and genomic characterization uncovers novel biology.</title>
        <authorList>
            <person name="Wiegand S."/>
            <person name="Jogler M."/>
            <person name="Boedeker C."/>
            <person name="Pinto D."/>
            <person name="Vollmers J."/>
            <person name="Rivas-Marin E."/>
            <person name="Kohn T."/>
            <person name="Peeters S.H."/>
            <person name="Heuer A."/>
            <person name="Rast P."/>
            <person name="Oberbeckmann S."/>
            <person name="Bunk B."/>
            <person name="Jeske O."/>
            <person name="Meyerdierks A."/>
            <person name="Storesund J.E."/>
            <person name="Kallscheuer N."/>
            <person name="Luecker S."/>
            <person name="Lage O.M."/>
            <person name="Pohl T."/>
            <person name="Merkel B.J."/>
            <person name="Hornburger P."/>
            <person name="Mueller R.-W."/>
            <person name="Bruemmer F."/>
            <person name="Labrenz M."/>
            <person name="Spormann A.M."/>
            <person name="Op den Camp H."/>
            <person name="Overmann J."/>
            <person name="Amann R."/>
            <person name="Jetten M.S.M."/>
            <person name="Mascher T."/>
            <person name="Medema M.H."/>
            <person name="Devos D.P."/>
            <person name="Kaster A.-K."/>
            <person name="Ovreas L."/>
            <person name="Rohde M."/>
            <person name="Galperin M.Y."/>
            <person name="Jogler C."/>
        </authorList>
    </citation>
    <scope>NUCLEOTIDE SEQUENCE [LARGE SCALE GENOMIC DNA]</scope>
    <source>
        <strain evidence="2 3">Pan216</strain>
    </source>
</reference>
<feature type="transmembrane region" description="Helical" evidence="1">
    <location>
        <begin position="122"/>
        <end position="143"/>
    </location>
</feature>
<keyword evidence="3" id="KW-1185">Reference proteome</keyword>
<dbReference type="AlphaFoldDB" id="A0A518AY80"/>
<evidence type="ECO:0000256" key="1">
    <source>
        <dbReference type="SAM" id="Phobius"/>
    </source>
</evidence>
<evidence type="ECO:0000313" key="2">
    <source>
        <dbReference type="EMBL" id="QDU59683.1"/>
    </source>
</evidence>
<feature type="transmembrane region" description="Helical" evidence="1">
    <location>
        <begin position="16"/>
        <end position="39"/>
    </location>
</feature>
<organism evidence="2 3">
    <name type="scientific">Kolteria novifilia</name>
    <dbReference type="NCBI Taxonomy" id="2527975"/>
    <lineage>
        <taxon>Bacteria</taxon>
        <taxon>Pseudomonadati</taxon>
        <taxon>Planctomycetota</taxon>
        <taxon>Planctomycetia</taxon>
        <taxon>Kolteriales</taxon>
        <taxon>Kolteriaceae</taxon>
        <taxon>Kolteria</taxon>
    </lineage>
</organism>
<dbReference type="Proteomes" id="UP000317093">
    <property type="component" value="Chromosome"/>
</dbReference>
<proteinExistence type="predicted"/>
<dbReference type="KEGG" id="knv:Pan216_05150"/>
<keyword evidence="1" id="KW-0812">Transmembrane</keyword>
<accession>A0A518AY80</accession>
<keyword evidence="1" id="KW-1133">Transmembrane helix</keyword>
<evidence type="ECO:0000313" key="3">
    <source>
        <dbReference type="Proteomes" id="UP000317093"/>
    </source>
</evidence>
<feature type="transmembrane region" description="Helical" evidence="1">
    <location>
        <begin position="60"/>
        <end position="80"/>
    </location>
</feature>
<dbReference type="RefSeq" id="WP_419193181.1">
    <property type="nucleotide sequence ID" value="NZ_CP036279.1"/>
</dbReference>
<name>A0A518AY80_9BACT</name>
<protein>
    <recommendedName>
        <fullName evidence="4">Copper resistance protein D</fullName>
    </recommendedName>
</protein>
<dbReference type="EMBL" id="CP036279">
    <property type="protein sequence ID" value="QDU59683.1"/>
    <property type="molecule type" value="Genomic_DNA"/>
</dbReference>
<gene>
    <name evidence="2" type="ORF">Pan216_05150</name>
</gene>
<feature type="transmembrane region" description="Helical" evidence="1">
    <location>
        <begin position="86"/>
        <end position="110"/>
    </location>
</feature>
<sequence length="186" mass="20407">MDQINWLTVLARWTHIGSVIVLVGGVVFTRFVLIPAATVALSDEQHDKLRSLVVGRWKMFVHTLIALIFISGIYNVIILAPQRTPVWHMLFGLKFLLAMGVFFIASAMVGRSKGMQGMRDNPLFWLGLNCGLAAVIVMISGVLRSLPPKVEKTEEPAATALLDTAERLDGQMLGRFAHTRPGSLAG</sequence>
<evidence type="ECO:0008006" key="4">
    <source>
        <dbReference type="Google" id="ProtNLM"/>
    </source>
</evidence>
<keyword evidence="1" id="KW-0472">Membrane</keyword>